<protein>
    <submittedName>
        <fullName evidence="1">Uncharacterized protein</fullName>
    </submittedName>
</protein>
<organism evidence="1 2">
    <name type="scientific">Lipomyces orientalis</name>
    <dbReference type="NCBI Taxonomy" id="1233043"/>
    <lineage>
        <taxon>Eukaryota</taxon>
        <taxon>Fungi</taxon>
        <taxon>Dikarya</taxon>
        <taxon>Ascomycota</taxon>
        <taxon>Saccharomycotina</taxon>
        <taxon>Lipomycetes</taxon>
        <taxon>Lipomycetales</taxon>
        <taxon>Lipomycetaceae</taxon>
        <taxon>Lipomyces</taxon>
    </lineage>
</organism>
<sequence>MEILAMDGLISPVGRAVDETAPEDVLDSYSDRVTKLEAAHIMPFMLSNYSTMQSLLSMFAGTNIESILGGRGINHPSNIFCTDHDTHLKFDQFIIGVEYLNGQYLLRKVDPRKARGPFIAHCQDGEELIFGLGPKGRSVDLPDGELFNIHLAIGNVLHASGAGEVIDRVLQDEEDFNNGIVEDEASSSRISAFALKLALRRELAIDSTESPSDSDAEESNKQQEGGKGVLRVTTNSQI</sequence>
<comment type="caution">
    <text evidence="1">The sequence shown here is derived from an EMBL/GenBank/DDBJ whole genome shotgun (WGS) entry which is preliminary data.</text>
</comment>
<proteinExistence type="predicted"/>
<dbReference type="EMBL" id="MU970041">
    <property type="protein sequence ID" value="KAK9325313.1"/>
    <property type="molecule type" value="Genomic_DNA"/>
</dbReference>
<evidence type="ECO:0000313" key="1">
    <source>
        <dbReference type="EMBL" id="KAK9325313.1"/>
    </source>
</evidence>
<dbReference type="Proteomes" id="UP001489719">
    <property type="component" value="Unassembled WGS sequence"/>
</dbReference>
<reference evidence="2" key="1">
    <citation type="journal article" date="2024" name="Front. Bioeng. Biotechnol.">
        <title>Genome-scale model development and genomic sequencing of the oleaginous clade Lipomyces.</title>
        <authorList>
            <person name="Czajka J.J."/>
            <person name="Han Y."/>
            <person name="Kim J."/>
            <person name="Mondo S.J."/>
            <person name="Hofstad B.A."/>
            <person name="Robles A."/>
            <person name="Haridas S."/>
            <person name="Riley R."/>
            <person name="LaButti K."/>
            <person name="Pangilinan J."/>
            <person name="Andreopoulos W."/>
            <person name="Lipzen A."/>
            <person name="Yan J."/>
            <person name="Wang M."/>
            <person name="Ng V."/>
            <person name="Grigoriev I.V."/>
            <person name="Spatafora J.W."/>
            <person name="Magnuson J.K."/>
            <person name="Baker S.E."/>
            <person name="Pomraning K.R."/>
        </authorList>
    </citation>
    <scope>NUCLEOTIDE SEQUENCE [LARGE SCALE GENOMIC DNA]</scope>
    <source>
        <strain evidence="2">CBS 10300</strain>
    </source>
</reference>
<keyword evidence="2" id="KW-1185">Reference proteome</keyword>
<name>A0ACC3TYP0_9ASCO</name>
<gene>
    <name evidence="1" type="ORF">V1517DRAFT_190625</name>
</gene>
<evidence type="ECO:0000313" key="2">
    <source>
        <dbReference type="Proteomes" id="UP001489719"/>
    </source>
</evidence>
<accession>A0ACC3TYP0</accession>